<feature type="domain" description="GIY-YIG" evidence="2">
    <location>
        <begin position="1"/>
        <end position="76"/>
    </location>
</feature>
<dbReference type="InterPro" id="IPR000305">
    <property type="entry name" value="GIY-YIG_endonuc"/>
</dbReference>
<accession>K1X371</accession>
<name>K1X371_9BACT</name>
<evidence type="ECO:0000259" key="2">
    <source>
        <dbReference type="PROSITE" id="PS50164"/>
    </source>
</evidence>
<dbReference type="Pfam" id="PF01541">
    <property type="entry name" value="GIY-YIG"/>
    <property type="match status" value="1"/>
</dbReference>
<gene>
    <name evidence="3" type="ORF">ACD_80C00222G0001</name>
</gene>
<dbReference type="PANTHER" id="PTHR34477">
    <property type="entry name" value="UPF0213 PROTEIN YHBQ"/>
    <property type="match status" value="1"/>
</dbReference>
<dbReference type="PROSITE" id="PS50164">
    <property type="entry name" value="GIY_YIG"/>
    <property type="match status" value="1"/>
</dbReference>
<dbReference type="InterPro" id="IPR035901">
    <property type="entry name" value="GIY-YIG_endonuc_sf"/>
</dbReference>
<dbReference type="InterPro" id="IPR050190">
    <property type="entry name" value="UPF0213_domain"/>
</dbReference>
<sequence>MRFVYMVRCNDNSLYTWITNDLEKRISDHNHSKTWAKYTHARRPVTLVWQKRTVNKKTASKKEFKIKKLLKQEKEDLVALW</sequence>
<organism evidence="3">
    <name type="scientific">uncultured bacterium</name>
    <name type="common">gcode 4</name>
    <dbReference type="NCBI Taxonomy" id="1234023"/>
    <lineage>
        <taxon>Bacteria</taxon>
        <taxon>environmental samples</taxon>
    </lineage>
</organism>
<dbReference type="Gene3D" id="3.40.1440.10">
    <property type="entry name" value="GIY-YIG endonuclease"/>
    <property type="match status" value="1"/>
</dbReference>
<comment type="caution">
    <text evidence="3">The sequence shown here is derived from an EMBL/GenBank/DDBJ whole genome shotgun (WGS) entry which is preliminary data.</text>
</comment>
<dbReference type="AlphaFoldDB" id="K1X371"/>
<dbReference type="PANTHER" id="PTHR34477:SF1">
    <property type="entry name" value="UPF0213 PROTEIN YHBQ"/>
    <property type="match status" value="1"/>
</dbReference>
<dbReference type="EMBL" id="AMFJ01036229">
    <property type="protein sequence ID" value="EKD24515.1"/>
    <property type="molecule type" value="Genomic_DNA"/>
</dbReference>
<evidence type="ECO:0000313" key="3">
    <source>
        <dbReference type="EMBL" id="EKD24515.1"/>
    </source>
</evidence>
<evidence type="ECO:0000256" key="1">
    <source>
        <dbReference type="ARBA" id="ARBA00007435"/>
    </source>
</evidence>
<dbReference type="SUPFAM" id="SSF82771">
    <property type="entry name" value="GIY-YIG endonuclease"/>
    <property type="match status" value="1"/>
</dbReference>
<proteinExistence type="inferred from homology"/>
<protein>
    <recommendedName>
        <fullName evidence="2">GIY-YIG domain-containing protein</fullName>
    </recommendedName>
</protein>
<dbReference type="CDD" id="cd10456">
    <property type="entry name" value="GIY-YIG_UPF0213"/>
    <property type="match status" value="1"/>
</dbReference>
<reference evidence="3" key="1">
    <citation type="journal article" date="2012" name="Science">
        <title>Fermentation, hydrogen, and sulfur metabolism in multiple uncultivated bacterial phyla.</title>
        <authorList>
            <person name="Wrighton K.C."/>
            <person name="Thomas B.C."/>
            <person name="Sharon I."/>
            <person name="Miller C.S."/>
            <person name="Castelle C.J."/>
            <person name="VerBerkmoes N.C."/>
            <person name="Wilkins M.J."/>
            <person name="Hettich R.L."/>
            <person name="Lipton M.S."/>
            <person name="Williams K.H."/>
            <person name="Long P.E."/>
            <person name="Banfield J.F."/>
        </authorList>
    </citation>
    <scope>NUCLEOTIDE SEQUENCE [LARGE SCALE GENOMIC DNA]</scope>
</reference>
<comment type="similarity">
    <text evidence="1">Belongs to the UPF0213 family.</text>
</comment>